<evidence type="ECO:0000256" key="5">
    <source>
        <dbReference type="ARBA" id="ARBA00005139"/>
    </source>
</evidence>
<dbReference type="GO" id="GO:0004072">
    <property type="term" value="F:aspartate kinase activity"/>
    <property type="evidence" value="ECO:0007669"/>
    <property type="project" value="UniProtKB-EC"/>
</dbReference>
<comment type="similarity">
    <text evidence="13">In the N-terminal section; belongs to the aspartokinase family.</text>
</comment>
<dbReference type="InterPro" id="IPR001342">
    <property type="entry name" value="HDH_cat"/>
</dbReference>
<dbReference type="InterPro" id="IPR018042">
    <property type="entry name" value="Aspartate_kinase_CS"/>
</dbReference>
<dbReference type="EC" id="1.1.1.3" evidence="13"/>
<evidence type="ECO:0000256" key="6">
    <source>
        <dbReference type="ARBA" id="ARBA00022605"/>
    </source>
</evidence>
<feature type="domain" description="Aspartate/homoserine dehydrogenase NAD-binding" evidence="16">
    <location>
        <begin position="458"/>
        <end position="586"/>
    </location>
</feature>
<evidence type="ECO:0000256" key="10">
    <source>
        <dbReference type="ARBA" id="ARBA00023167"/>
    </source>
</evidence>
<gene>
    <name evidence="17" type="primary">metL</name>
    <name evidence="17" type="ORF">H3N35_03100</name>
</gene>
<dbReference type="SUPFAM" id="SSF55347">
    <property type="entry name" value="Glyceraldehyde-3-phosphate dehydrogenase-like, C-terminal domain"/>
    <property type="match status" value="1"/>
</dbReference>
<comment type="catalytic activity">
    <reaction evidence="12">
        <text>L-homoserine + NAD(+) = L-aspartate 4-semialdehyde + NADH + H(+)</text>
        <dbReference type="Rhea" id="RHEA:15757"/>
        <dbReference type="ChEBI" id="CHEBI:15378"/>
        <dbReference type="ChEBI" id="CHEBI:57476"/>
        <dbReference type="ChEBI" id="CHEBI:57540"/>
        <dbReference type="ChEBI" id="CHEBI:57945"/>
        <dbReference type="ChEBI" id="CHEBI:537519"/>
        <dbReference type="EC" id="1.1.1.3"/>
    </reaction>
    <physiologicalReaction direction="right-to-left" evidence="12">
        <dbReference type="Rhea" id="RHEA:15759"/>
    </physiologicalReaction>
</comment>
<dbReference type="RefSeq" id="WP_274052768.1">
    <property type="nucleotide sequence ID" value="NZ_CP059693.1"/>
</dbReference>
<dbReference type="Gene3D" id="3.30.360.10">
    <property type="entry name" value="Dihydrodipicolinate Reductase, domain 2"/>
    <property type="match status" value="1"/>
</dbReference>
<evidence type="ECO:0000313" key="18">
    <source>
        <dbReference type="Proteomes" id="UP001215231"/>
    </source>
</evidence>
<comment type="pathway">
    <text evidence="13">Amino-acid biosynthesis; L-lysine biosynthesis via DAP pathway; (S)-tetrahydrodipicolinate from L-aspartate: step 1/4.</text>
</comment>
<comment type="pathway">
    <text evidence="2 13">Amino-acid biosynthesis; L-methionine biosynthesis via de novo pathway; L-homoserine from L-aspartate: step 1/3.</text>
</comment>
<keyword evidence="9 13" id="KW-0560">Oxidoreductase</keyword>
<evidence type="ECO:0000256" key="2">
    <source>
        <dbReference type="ARBA" id="ARBA00004986"/>
    </source>
</evidence>
<feature type="domain" description="Homoserine dehydrogenase catalytic" evidence="15">
    <location>
        <begin position="599"/>
        <end position="798"/>
    </location>
</feature>
<evidence type="ECO:0000259" key="15">
    <source>
        <dbReference type="Pfam" id="PF00742"/>
    </source>
</evidence>
<evidence type="ECO:0000313" key="17">
    <source>
        <dbReference type="EMBL" id="WDE12486.1"/>
    </source>
</evidence>
<dbReference type="PIRSF" id="PIRSF000727">
    <property type="entry name" value="ThrA"/>
    <property type="match status" value="1"/>
</dbReference>
<keyword evidence="7" id="KW-0791">Threonine biosynthesis</keyword>
<dbReference type="InterPro" id="IPR005106">
    <property type="entry name" value="Asp/hSer_DH_NAD-bd"/>
</dbReference>
<keyword evidence="8 13" id="KW-0521">NADP</keyword>
<proteinExistence type="inferred from homology"/>
<dbReference type="GO" id="GO:0004412">
    <property type="term" value="F:homoserine dehydrogenase activity"/>
    <property type="evidence" value="ECO:0007669"/>
    <property type="project" value="UniProtKB-EC"/>
</dbReference>
<keyword evidence="18" id="KW-1185">Reference proteome</keyword>
<evidence type="ECO:0000256" key="12">
    <source>
        <dbReference type="ARBA" id="ARBA00049031"/>
    </source>
</evidence>
<dbReference type="EC" id="2.7.2.4" evidence="13"/>
<evidence type="ECO:0000259" key="14">
    <source>
        <dbReference type="Pfam" id="PF00696"/>
    </source>
</evidence>
<organism evidence="17 18">
    <name type="scientific">Thalassomonas haliotis</name>
    <dbReference type="NCBI Taxonomy" id="485448"/>
    <lineage>
        <taxon>Bacteria</taxon>
        <taxon>Pseudomonadati</taxon>
        <taxon>Pseudomonadota</taxon>
        <taxon>Gammaproteobacteria</taxon>
        <taxon>Alteromonadales</taxon>
        <taxon>Colwelliaceae</taxon>
        <taxon>Thalassomonas</taxon>
    </lineage>
</organism>
<dbReference type="InterPro" id="IPR049638">
    <property type="entry name" value="AK-HD"/>
</dbReference>
<protein>
    <recommendedName>
        <fullName evidence="13">Bifunctional aspartokinase/homoserine dehydrogenase</fullName>
    </recommendedName>
    <domain>
        <recommendedName>
            <fullName evidence="13">Aspartokinase</fullName>
            <ecNumber evidence="13">2.7.2.4</ecNumber>
        </recommendedName>
    </domain>
    <domain>
        <recommendedName>
            <fullName evidence="13">Homoserine dehydrogenase</fullName>
            <ecNumber evidence="13">1.1.1.3</ecNumber>
        </recommendedName>
    </domain>
</protein>
<dbReference type="EMBL" id="CP059693">
    <property type="protein sequence ID" value="WDE12486.1"/>
    <property type="molecule type" value="Genomic_DNA"/>
</dbReference>
<dbReference type="InterPro" id="IPR036291">
    <property type="entry name" value="NAD(P)-bd_dom_sf"/>
</dbReference>
<evidence type="ECO:0000256" key="8">
    <source>
        <dbReference type="ARBA" id="ARBA00022857"/>
    </source>
</evidence>
<keyword evidence="6 13" id="KW-0028">Amino-acid biosynthesis</keyword>
<accession>A0ABY7VGD1</accession>
<evidence type="ECO:0000256" key="3">
    <source>
        <dbReference type="ARBA" id="ARBA00005056"/>
    </source>
</evidence>
<reference evidence="17 18" key="1">
    <citation type="journal article" date="2022" name="Mar. Drugs">
        <title>Bioassay-Guided Fractionation Leads to the Detection of Cholic Acid Generated by the Rare Thalassomonas sp.</title>
        <authorList>
            <person name="Pheiffer F."/>
            <person name="Schneider Y.K."/>
            <person name="Hansen E.H."/>
            <person name="Andersen J.H."/>
            <person name="Isaksson J."/>
            <person name="Busche T."/>
            <person name="R C."/>
            <person name="Kalinowski J."/>
            <person name="Zyl L.V."/>
            <person name="Trindade M."/>
        </authorList>
    </citation>
    <scope>NUCLEOTIDE SEQUENCE [LARGE SCALE GENOMIC DNA]</scope>
    <source>
        <strain evidence="17 18">A5K-61T</strain>
    </source>
</reference>
<comment type="subunit">
    <text evidence="13">Homotetramer.</text>
</comment>
<dbReference type="SUPFAM" id="SSF53633">
    <property type="entry name" value="Carbamate kinase-like"/>
    <property type="match status" value="1"/>
</dbReference>
<dbReference type="InterPro" id="IPR036393">
    <property type="entry name" value="AceGlu_kinase-like_sf"/>
</dbReference>
<name>A0ABY7VGD1_9GAMM</name>
<evidence type="ECO:0000256" key="4">
    <source>
        <dbReference type="ARBA" id="ARBA00005062"/>
    </source>
</evidence>
<dbReference type="PANTHER" id="PTHR43070">
    <property type="match status" value="1"/>
</dbReference>
<keyword evidence="13 17" id="KW-0418">Kinase</keyword>
<keyword evidence="13" id="KW-0547">Nucleotide-binding</keyword>
<feature type="domain" description="Aspartate/glutamate/uridylate kinase" evidence="14">
    <location>
        <begin position="23"/>
        <end position="285"/>
    </location>
</feature>
<evidence type="ECO:0000256" key="1">
    <source>
        <dbReference type="ARBA" id="ARBA00001920"/>
    </source>
</evidence>
<evidence type="ECO:0000256" key="9">
    <source>
        <dbReference type="ARBA" id="ARBA00023002"/>
    </source>
</evidence>
<dbReference type="Pfam" id="PF00696">
    <property type="entry name" value="AA_kinase"/>
    <property type="match status" value="1"/>
</dbReference>
<comment type="cofactor">
    <cofactor evidence="1">
        <name>a metal cation</name>
        <dbReference type="ChEBI" id="CHEBI:25213"/>
    </cofactor>
</comment>
<dbReference type="InterPro" id="IPR011147">
    <property type="entry name" value="Bifunc_Aspkin/hSer_DH"/>
</dbReference>
<comment type="catalytic activity">
    <reaction evidence="11">
        <text>L-homoserine + NADP(+) = L-aspartate 4-semialdehyde + NADPH + H(+)</text>
        <dbReference type="Rhea" id="RHEA:15761"/>
        <dbReference type="ChEBI" id="CHEBI:15378"/>
        <dbReference type="ChEBI" id="CHEBI:57476"/>
        <dbReference type="ChEBI" id="CHEBI:57783"/>
        <dbReference type="ChEBI" id="CHEBI:58349"/>
        <dbReference type="ChEBI" id="CHEBI:537519"/>
        <dbReference type="EC" id="1.1.1.3"/>
    </reaction>
    <physiologicalReaction direction="right-to-left" evidence="11">
        <dbReference type="Rhea" id="RHEA:15763"/>
    </physiologicalReaction>
</comment>
<evidence type="ECO:0000256" key="13">
    <source>
        <dbReference type="PIRNR" id="PIRNR000727"/>
    </source>
</evidence>
<dbReference type="Gene3D" id="1.20.120.1320">
    <property type="entry name" value="Aspartokinase, catalytic domain"/>
    <property type="match status" value="1"/>
</dbReference>
<comment type="similarity">
    <text evidence="13">In the C-terminal section; belongs to the homoserine dehydrogenase family.</text>
</comment>
<dbReference type="PROSITE" id="PS01042">
    <property type="entry name" value="HOMOSER_DHGENASE"/>
    <property type="match status" value="1"/>
</dbReference>
<dbReference type="NCBIfam" id="NF007003">
    <property type="entry name" value="PRK09466.1"/>
    <property type="match status" value="1"/>
</dbReference>
<evidence type="ECO:0000259" key="16">
    <source>
        <dbReference type="Pfam" id="PF03447"/>
    </source>
</evidence>
<dbReference type="InterPro" id="IPR042199">
    <property type="entry name" value="AsparK_Bifunc_asparK/hSer_DH"/>
</dbReference>
<dbReference type="InterPro" id="IPR001048">
    <property type="entry name" value="Asp/Glu/Uridylate_kinase"/>
</dbReference>
<dbReference type="Pfam" id="PF00742">
    <property type="entry name" value="Homoserine_dh"/>
    <property type="match status" value="1"/>
</dbReference>
<keyword evidence="13 17" id="KW-0808">Transferase</keyword>
<keyword evidence="13" id="KW-0067">ATP-binding</keyword>
<keyword evidence="10" id="KW-0486">Methionine biosynthesis</keyword>
<dbReference type="InterPro" id="IPR019811">
    <property type="entry name" value="HDH_CS"/>
</dbReference>
<comment type="pathway">
    <text evidence="4 13">Amino-acid biosynthesis; L-methionine biosynthesis via de novo pathway; L-homoserine from L-aspartate: step 3/3.</text>
</comment>
<dbReference type="Gene3D" id="3.40.50.720">
    <property type="entry name" value="NAD(P)-binding Rossmann-like Domain"/>
    <property type="match status" value="1"/>
</dbReference>
<dbReference type="Proteomes" id="UP001215231">
    <property type="component" value="Chromosome"/>
</dbReference>
<dbReference type="Gene3D" id="3.40.1160.10">
    <property type="entry name" value="Acetylglutamate kinase-like"/>
    <property type="match status" value="1"/>
</dbReference>
<dbReference type="PANTHER" id="PTHR43070:SF5">
    <property type="entry name" value="HOMOSERINE DEHYDROGENASE"/>
    <property type="match status" value="1"/>
</dbReference>
<evidence type="ECO:0000256" key="11">
    <source>
        <dbReference type="ARBA" id="ARBA00048841"/>
    </source>
</evidence>
<dbReference type="SUPFAM" id="SSF51735">
    <property type="entry name" value="NAD(P)-binding Rossmann-fold domains"/>
    <property type="match status" value="1"/>
</dbReference>
<evidence type="ECO:0000256" key="7">
    <source>
        <dbReference type="ARBA" id="ARBA00022697"/>
    </source>
</evidence>
<comment type="pathway">
    <text evidence="3 13">Amino-acid biosynthesis; L-threonine biosynthesis; L-threonine from L-aspartate: step 3/5.</text>
</comment>
<dbReference type="Pfam" id="PF03447">
    <property type="entry name" value="NAD_binding_3"/>
    <property type="match status" value="1"/>
</dbReference>
<comment type="pathway">
    <text evidence="5 13">Amino-acid biosynthesis; L-threonine biosynthesis; L-threonine from L-aspartate: step 1/5.</text>
</comment>
<sequence>MTQTNTLDQVDFAQNNLEKHSVNVHKFGGSSLATPECIERVIAIIRQHCQLDDIIVVSANGKTTDLLLSLHQLALSGEPLDSSLTLLQEQQSALIFALLNDGNAGRLARELAQDVKQLVAWLAQDPLAFESDILALGEVWSARLLSALLNERICGSYYLDARDFLVINNARECRVDNALSKAHLASRRQGQKLAVITGFICKDETGHSCTLGRNGSDYSATIFASLLSAKNVTLWTDVDGIYSADPRVVPSARKLHRLPNAVAQELGRLGNPVLHKKTLQPLTDNIGGSSHLHVASSFDVKAAATEIGEFGQIARQELSVTHLNDLLLVSCEALKASASAELIARLSPVYSDKKQGQLVILASEQQALTSALAVLGTEVTFTPVSLIAAVGYQVALRLDIYGRFKRALKNDRVLRFVNSEHEHSIIALLPQETTAELLNKVHHEIVKDARHLGLVVAGLGNIGQRFLELLPGQLSRVPALENVHLVGLVSSSKALIHTDGLDVGSALTDFNEQATDYTNQELLGWLKHHPYDEMILVDITPSEAFSFLYDKFFDLGIHVIGANKWAASADTQTYRTLKAKAAKSGSLWLGNTTVGAGLPVNYALDDLLNSGDDIMEISGVFSGTLSWLFEHYNAEKPFSGLLKEALAQGITEPDPREDLSGRDVQRKLLILARAAGFELALEDINCQNLVPKSLQKLSTEAFLQQADELDGYFEQQYQQAKEKNACIRYIARFSLEQGKVKAGVSLEVLADDDAFASLTPCDNIFQIKSLWYQDNPLIIRGPGAGRDVTAGGLHSDLVKACQQLVNKQHQVTLKGIN</sequence>
<comment type="catalytic activity">
    <reaction evidence="13">
        <text>L-aspartate + ATP = 4-phospho-L-aspartate + ADP</text>
        <dbReference type="Rhea" id="RHEA:23776"/>
        <dbReference type="ChEBI" id="CHEBI:29991"/>
        <dbReference type="ChEBI" id="CHEBI:30616"/>
        <dbReference type="ChEBI" id="CHEBI:57535"/>
        <dbReference type="ChEBI" id="CHEBI:456216"/>
        <dbReference type="EC" id="2.7.2.4"/>
    </reaction>
</comment>
<dbReference type="PROSITE" id="PS00324">
    <property type="entry name" value="ASPARTOKINASE"/>
    <property type="match status" value="1"/>
</dbReference>